<dbReference type="AlphaFoldDB" id="A0A3M7C2T4"/>
<reference evidence="11 12" key="1">
    <citation type="journal article" date="2018" name="BMC Genomics">
        <title>Genomic evidence for intraspecific hybridization in a clonal and extremely halotolerant yeast.</title>
        <authorList>
            <person name="Gostincar C."/>
            <person name="Stajich J.E."/>
            <person name="Zupancic J."/>
            <person name="Zalar P."/>
            <person name="Gunde-Cimerman N."/>
        </authorList>
    </citation>
    <scope>NUCLEOTIDE SEQUENCE [LARGE SCALE GENOMIC DNA]</scope>
    <source>
        <strain evidence="11 12">EXF-2682</strain>
    </source>
</reference>
<keyword evidence="4" id="KW-0479">Metal-binding</keyword>
<dbReference type="OrthoDB" id="10009520at2759"/>
<evidence type="ECO:0000256" key="2">
    <source>
        <dbReference type="ARBA" id="ARBA00012251"/>
    </source>
</evidence>
<evidence type="ECO:0000256" key="8">
    <source>
        <dbReference type="ARBA" id="ARBA00022833"/>
    </source>
</evidence>
<feature type="region of interest" description="Disordered" evidence="9">
    <location>
        <begin position="139"/>
        <end position="172"/>
    </location>
</feature>
<keyword evidence="3" id="KW-0808">Transferase</keyword>
<proteinExistence type="predicted"/>
<sequence length="345" mass="39224">MRNVSDTRQAMASPISHWVRYLDEVDEATRQGIIETQLEELDAPGETGDPDALLAREMFSIELKRYRGTRPCTAAVESAQGEITRDTGGEATEQDGLRIPAQSRLEWLLGQESTKRRLMEFWRWLTHWYTQASAQPGQHFSPARALKRSASPSVDDSSKRQKLVEHEEAETQPNIATPRIECSACRDEAEDEDNSNFCQVPCEHWYCDGCLQYVFRAILTDESLFPPRCCQKPFEYIAVKPRLPEELAAQYEAKKEELGNKNRIYCSIPTCSAFIGMDHRNDRVAVCPDCKSETCMLCKGPMHEDECPVDEALESVLKIAGDEDWQRCPQCKGMIELTFGCNHMT</sequence>
<dbReference type="CDD" id="cd20335">
    <property type="entry name" value="BRcat_RBR"/>
    <property type="match status" value="1"/>
</dbReference>
<comment type="catalytic activity">
    <reaction evidence="1">
        <text>[E2 ubiquitin-conjugating enzyme]-S-ubiquitinyl-L-cysteine + [acceptor protein]-L-lysine = [E2 ubiquitin-conjugating enzyme]-L-cysteine + [acceptor protein]-N(6)-ubiquitinyl-L-lysine.</text>
        <dbReference type="EC" id="2.3.2.31"/>
    </reaction>
</comment>
<evidence type="ECO:0000313" key="12">
    <source>
        <dbReference type="Proteomes" id="UP000269276"/>
    </source>
</evidence>
<dbReference type="InterPro" id="IPR031127">
    <property type="entry name" value="E3_UB_ligase_RBR"/>
</dbReference>
<dbReference type="PANTHER" id="PTHR11685">
    <property type="entry name" value="RBR FAMILY RING FINGER AND IBR DOMAIN-CONTAINING"/>
    <property type="match status" value="1"/>
</dbReference>
<dbReference type="Proteomes" id="UP000269276">
    <property type="component" value="Unassembled WGS sequence"/>
</dbReference>
<keyword evidence="6" id="KW-0863">Zinc-finger</keyword>
<comment type="caution">
    <text evidence="11">The sequence shown here is derived from an EMBL/GenBank/DDBJ whole genome shotgun (WGS) entry which is preliminary data.</text>
</comment>
<evidence type="ECO:0000313" key="11">
    <source>
        <dbReference type="EMBL" id="RMY46378.1"/>
    </source>
</evidence>
<dbReference type="InterPro" id="IPR044066">
    <property type="entry name" value="TRIAD_supradom"/>
</dbReference>
<accession>A0A3M7C2T4</accession>
<dbReference type="VEuPathDB" id="FungiDB:BTJ68_05924"/>
<dbReference type="EMBL" id="QWIP01001411">
    <property type="protein sequence ID" value="RMY46378.1"/>
    <property type="molecule type" value="Genomic_DNA"/>
</dbReference>
<gene>
    <name evidence="11" type="ORF">D0863_15857</name>
</gene>
<dbReference type="PROSITE" id="PS00518">
    <property type="entry name" value="ZF_RING_1"/>
    <property type="match status" value="1"/>
</dbReference>
<evidence type="ECO:0000256" key="4">
    <source>
        <dbReference type="ARBA" id="ARBA00022723"/>
    </source>
</evidence>
<dbReference type="InterPro" id="IPR017907">
    <property type="entry name" value="Znf_RING_CS"/>
</dbReference>
<keyword evidence="7" id="KW-0833">Ubl conjugation pathway</keyword>
<name>A0A3M7C2T4_HORWE</name>
<dbReference type="PROSITE" id="PS51873">
    <property type="entry name" value="TRIAD"/>
    <property type="match status" value="1"/>
</dbReference>
<feature type="compositionally biased region" description="Basic and acidic residues" evidence="9">
    <location>
        <begin position="156"/>
        <end position="166"/>
    </location>
</feature>
<evidence type="ECO:0000256" key="1">
    <source>
        <dbReference type="ARBA" id="ARBA00001798"/>
    </source>
</evidence>
<evidence type="ECO:0000256" key="7">
    <source>
        <dbReference type="ARBA" id="ARBA00022786"/>
    </source>
</evidence>
<organism evidence="11 12">
    <name type="scientific">Hortaea werneckii</name>
    <name type="common">Black yeast</name>
    <name type="synonym">Cladosporium werneckii</name>
    <dbReference type="NCBI Taxonomy" id="91943"/>
    <lineage>
        <taxon>Eukaryota</taxon>
        <taxon>Fungi</taxon>
        <taxon>Dikarya</taxon>
        <taxon>Ascomycota</taxon>
        <taxon>Pezizomycotina</taxon>
        <taxon>Dothideomycetes</taxon>
        <taxon>Dothideomycetidae</taxon>
        <taxon>Mycosphaerellales</taxon>
        <taxon>Teratosphaeriaceae</taxon>
        <taxon>Hortaea</taxon>
    </lineage>
</organism>
<evidence type="ECO:0000256" key="3">
    <source>
        <dbReference type="ARBA" id="ARBA00022679"/>
    </source>
</evidence>
<dbReference type="Pfam" id="PF01485">
    <property type="entry name" value="IBR"/>
    <property type="match status" value="1"/>
</dbReference>
<keyword evidence="8" id="KW-0862">Zinc</keyword>
<dbReference type="EC" id="2.3.2.31" evidence="2"/>
<dbReference type="GO" id="GO:0016567">
    <property type="term" value="P:protein ubiquitination"/>
    <property type="evidence" value="ECO:0007669"/>
    <property type="project" value="InterPro"/>
</dbReference>
<dbReference type="InterPro" id="IPR002867">
    <property type="entry name" value="IBR_dom"/>
</dbReference>
<evidence type="ECO:0000256" key="6">
    <source>
        <dbReference type="ARBA" id="ARBA00022771"/>
    </source>
</evidence>
<dbReference type="SMART" id="SM00647">
    <property type="entry name" value="IBR"/>
    <property type="match status" value="1"/>
</dbReference>
<dbReference type="SUPFAM" id="SSF57850">
    <property type="entry name" value="RING/U-box"/>
    <property type="match status" value="3"/>
</dbReference>
<keyword evidence="5" id="KW-0677">Repeat</keyword>
<protein>
    <recommendedName>
        <fullName evidence="2">RBR-type E3 ubiquitin transferase</fullName>
        <ecNumber evidence="2">2.3.2.31</ecNumber>
    </recommendedName>
</protein>
<dbReference type="GO" id="GO:0008270">
    <property type="term" value="F:zinc ion binding"/>
    <property type="evidence" value="ECO:0007669"/>
    <property type="project" value="UniProtKB-KW"/>
</dbReference>
<evidence type="ECO:0000259" key="10">
    <source>
        <dbReference type="PROSITE" id="PS51873"/>
    </source>
</evidence>
<evidence type="ECO:0000256" key="9">
    <source>
        <dbReference type="SAM" id="MobiDB-lite"/>
    </source>
</evidence>
<evidence type="ECO:0000256" key="5">
    <source>
        <dbReference type="ARBA" id="ARBA00022737"/>
    </source>
</evidence>
<dbReference type="Gene3D" id="1.20.120.1750">
    <property type="match status" value="1"/>
</dbReference>
<feature type="domain" description="RING-type" evidence="10">
    <location>
        <begin position="178"/>
        <end position="345"/>
    </location>
</feature>
<dbReference type="GO" id="GO:0061630">
    <property type="term" value="F:ubiquitin protein ligase activity"/>
    <property type="evidence" value="ECO:0007669"/>
    <property type="project" value="UniProtKB-EC"/>
</dbReference>